<dbReference type="EMBL" id="PQFF01000051">
    <property type="protein sequence ID" value="RHZ86101.1"/>
    <property type="molecule type" value="Genomic_DNA"/>
</dbReference>
<gene>
    <name evidence="1" type="ORF">Glove_54g18</name>
</gene>
<keyword evidence="2" id="KW-1185">Reference proteome</keyword>
<dbReference type="AlphaFoldDB" id="A0A397JDH4"/>
<comment type="caution">
    <text evidence="1">The sequence shown here is derived from an EMBL/GenBank/DDBJ whole genome shotgun (WGS) entry which is preliminary data.</text>
</comment>
<dbReference type="OrthoDB" id="2364174at2759"/>
<evidence type="ECO:0000313" key="2">
    <source>
        <dbReference type="Proteomes" id="UP000266861"/>
    </source>
</evidence>
<protein>
    <submittedName>
        <fullName evidence="1">Uncharacterized protein</fullName>
    </submittedName>
</protein>
<organism evidence="1 2">
    <name type="scientific">Diversispora epigaea</name>
    <dbReference type="NCBI Taxonomy" id="1348612"/>
    <lineage>
        <taxon>Eukaryota</taxon>
        <taxon>Fungi</taxon>
        <taxon>Fungi incertae sedis</taxon>
        <taxon>Mucoromycota</taxon>
        <taxon>Glomeromycotina</taxon>
        <taxon>Glomeromycetes</taxon>
        <taxon>Diversisporales</taxon>
        <taxon>Diversisporaceae</taxon>
        <taxon>Diversispora</taxon>
    </lineage>
</organism>
<accession>A0A397JDH4</accession>
<proteinExistence type="predicted"/>
<evidence type="ECO:0000313" key="1">
    <source>
        <dbReference type="EMBL" id="RHZ86101.1"/>
    </source>
</evidence>
<name>A0A397JDH4_9GLOM</name>
<sequence>MPITTKGLSLAARKNIRDELTNKIPQLVKTLNSVTGSDYEFTVDLSTLYDDEVKASPDNKDWINNNLGSFTFQYFDSLVGYIKNYTINDDLVCTNFIKLTEKKEIQLLHDEEMEDGYNKVEVVDGIVFIKIKPSCFGTNISGVGYNLIDVLKSKDEVLPVKAKKNIRDEWELKLPGLKKTLKQAVGEDYEFVVDFEELYTEVISAPENESNIDWYTGRFGEIVYGYFDSLINYIKNYTQKDDLVRSEFLITTSTRKFNFVIDDEIEEYNVTEVKDGTLFIKVKRTTLGTNSSSIGYNLIDVIKVPDSTLPLKTKKDIRDEWETKIPALKKKLKAATGEDYEFEIDFDDIFMLAIKANEDQAQWYKDRLGSMTYQYFDSLVGYIERYTKKDDLVRQEFTELTHAKTLCLITDDEIDEYNQIEINNGKFYIKVPPKYLGTNASPGYDLVDKLHAPNSVLPLRTKVNIRDGWDTKISALKKKLKGATGEDFEFVVDFDNIYETAKKNSDDEGKWVSGRLGETTFDYYNSLIGYIVKLTKDDDLVREGFIEAVETKNIYLIFDEEVTDYNDIEVKDGGLYIRIGLKYFGTNTGGCGYNLIDVL</sequence>
<reference evidence="1 2" key="1">
    <citation type="submission" date="2018-08" db="EMBL/GenBank/DDBJ databases">
        <title>Genome and evolution of the arbuscular mycorrhizal fungus Diversispora epigaea (formerly Glomus versiforme) and its bacterial endosymbionts.</title>
        <authorList>
            <person name="Sun X."/>
            <person name="Fei Z."/>
            <person name="Harrison M."/>
        </authorList>
    </citation>
    <scope>NUCLEOTIDE SEQUENCE [LARGE SCALE GENOMIC DNA]</scope>
    <source>
        <strain evidence="1 2">IT104</strain>
    </source>
</reference>
<dbReference type="Proteomes" id="UP000266861">
    <property type="component" value="Unassembled WGS sequence"/>
</dbReference>